<keyword evidence="3" id="KW-1185">Reference proteome</keyword>
<evidence type="ECO:0000313" key="3">
    <source>
        <dbReference type="Proteomes" id="UP000031523"/>
    </source>
</evidence>
<organism evidence="2 3">
    <name type="scientific">Streptomyces albus (strain ATCC 21838 / DSM 41398 / FERM P-419 / JCM 4703 / NBRC 107858)</name>
    <dbReference type="NCBI Taxonomy" id="1081613"/>
    <lineage>
        <taxon>Bacteria</taxon>
        <taxon>Bacillati</taxon>
        <taxon>Actinomycetota</taxon>
        <taxon>Actinomycetes</taxon>
        <taxon>Kitasatosporales</taxon>
        <taxon>Streptomycetaceae</taxon>
        <taxon>Streptomyces</taxon>
    </lineage>
</organism>
<reference evidence="2 3" key="1">
    <citation type="submission" date="2015-01" db="EMBL/GenBank/DDBJ databases">
        <title>Enhanced salinomycin production by adjusting the supply of polyketide extender units in Streptomyce albus DSM 41398.</title>
        <authorList>
            <person name="Lu C."/>
        </authorList>
    </citation>
    <scope>NUCLEOTIDE SEQUENCE [LARGE SCALE GENOMIC DNA]</scope>
    <source>
        <strain evidence="3">ATCC 21838 / DSM 41398 / FERM P-419 / JCM 4703 / NBRC 107858</strain>
    </source>
</reference>
<dbReference type="EMBL" id="CP010519">
    <property type="protein sequence ID" value="AJE85548.1"/>
    <property type="molecule type" value="Genomic_DNA"/>
</dbReference>
<evidence type="ECO:0000256" key="1">
    <source>
        <dbReference type="SAM" id="MobiDB-lite"/>
    </source>
</evidence>
<name>A0A0B5ERU2_STRA4</name>
<feature type="region of interest" description="Disordered" evidence="1">
    <location>
        <begin position="44"/>
        <end position="92"/>
    </location>
</feature>
<evidence type="ECO:0000313" key="2">
    <source>
        <dbReference type="EMBL" id="AJE85548.1"/>
    </source>
</evidence>
<dbReference type="Proteomes" id="UP000031523">
    <property type="component" value="Chromosome"/>
</dbReference>
<proteinExistence type="predicted"/>
<feature type="compositionally biased region" description="Low complexity" evidence="1">
    <location>
        <begin position="83"/>
        <end position="92"/>
    </location>
</feature>
<gene>
    <name evidence="2" type="ORF">SLNWT_5172</name>
</gene>
<accession>A0A0B5ERU2</accession>
<sequence length="92" mass="9875">MRSGRPRPPRPIWSRPWTGNGISCSMLNAVQDEKCCSERELRAGSGIRSRGFSMDSAESTGAPEPSRAEPSRSQPSPVPPRRVPLSSGGVSP</sequence>
<dbReference type="AlphaFoldDB" id="A0A0B5ERU2"/>
<dbReference type="KEGG" id="sals:SLNWT_5172"/>
<protein>
    <submittedName>
        <fullName evidence="2">Uncharacterized protein</fullName>
    </submittedName>
</protein>